<name>A0A542Y870_9MICO</name>
<keyword evidence="2" id="KW-0812">Transmembrane</keyword>
<keyword evidence="2" id="KW-0472">Membrane</keyword>
<sequence length="834" mass="88313">MVGQRKWKTLSAIALAVAFLVSGTGPVLANTALAASHGDTPPLPASDPFVAPACEGSSPSDSDLAVTGQQLENYNRGGIAVLYGSSGKRSDRAAQAPGCGTRYVASEGGPVSEWMYCTDMAKDTCLNVRPDGSLETKDGSEKVTPLEWLDGNDKLTPAQTRVIAYILQNDLTITRPPAADVTRASNLNVHERYARQMLVWCVSDGDLFGAGGENNRWCNANMSAERQAEILTSIPETPLLELSLSGGYPELPVGVTARLRVSTNLFNQPIELTTIGEDVAVCDGDATLQDGRLTVRGSDPNVAEVVELCVTGNTPGVTTVELGITPQSSKYLSWAQSNHFTNSETCQVFAAFERSRPAKVGALTRLNFVEDAGTFSLRKELSGIPSSAFPKGTTFPVHATWEGGAKTIELPADGTPVPSGVTLPEGTVVTLTEGDLPETPEGYTFTSNALSAETITILADDNPDIAWSVTNTYKRELNGFNLRKTLSGVSAKDFPAGTHFTITASWTVDGKETSREFSLPADGSIVTGPTNLPVGTSVTLKEIKIPKLEGYTFTGVTFTPDTFKIATGQPLQITAENTYHNTPLASEGTFSLRKELSGIPSSAFPKGTTFPVHATWEGGAKTIELPADGTPVPSGVTLPEGTVVTLTEGDLPEAPEGYTFTSNALSAETITILADDNPDIAWSVTNTYKRELNGFNLRKTLSGVSAKDFPAGTHFTITASWTVDGKETSREFSLPADGSIVTGPTNLPVGTSVTLKEIKIPKLEGYTFTGVTFTPDTFKIATGQPLQITAENTYRNTPLVTTGNEGFLALATLGGVLTVGGFTLALLARKRSEV</sequence>
<evidence type="ECO:0000256" key="3">
    <source>
        <dbReference type="SAM" id="SignalP"/>
    </source>
</evidence>
<accession>A0A542Y870</accession>
<dbReference type="EMBL" id="VFON01000001">
    <property type="protein sequence ID" value="TQL44276.1"/>
    <property type="molecule type" value="Genomic_DNA"/>
</dbReference>
<feature type="domain" description="DUF5979" evidence="4">
    <location>
        <begin position="590"/>
        <end position="689"/>
    </location>
</feature>
<feature type="domain" description="DUF5979" evidence="4">
    <location>
        <begin position="480"/>
        <end position="579"/>
    </location>
</feature>
<protein>
    <recommendedName>
        <fullName evidence="4">DUF5979 domain-containing protein</fullName>
    </recommendedName>
</protein>
<feature type="region of interest" description="Disordered" evidence="1">
    <location>
        <begin position="44"/>
        <end position="64"/>
    </location>
</feature>
<keyword evidence="3" id="KW-0732">Signal</keyword>
<feature type="chain" id="PRO_5039400847" description="DUF5979 domain-containing protein" evidence="3">
    <location>
        <begin position="30"/>
        <end position="834"/>
    </location>
</feature>
<reference evidence="5 6" key="1">
    <citation type="submission" date="2019-06" db="EMBL/GenBank/DDBJ databases">
        <title>Sequencing the genomes of 1000 actinobacteria strains.</title>
        <authorList>
            <person name="Klenk H.-P."/>
        </authorList>
    </citation>
    <scope>NUCLEOTIDE SEQUENCE [LARGE SCALE GENOMIC DNA]</scope>
    <source>
        <strain evidence="5 6">DSM 8803</strain>
    </source>
</reference>
<evidence type="ECO:0000259" key="4">
    <source>
        <dbReference type="Pfam" id="PF19407"/>
    </source>
</evidence>
<evidence type="ECO:0000313" key="6">
    <source>
        <dbReference type="Proteomes" id="UP000319094"/>
    </source>
</evidence>
<keyword evidence="6" id="KW-1185">Reference proteome</keyword>
<organism evidence="5 6">
    <name type="scientific">Leucobacter komagatae</name>
    <dbReference type="NCBI Taxonomy" id="55969"/>
    <lineage>
        <taxon>Bacteria</taxon>
        <taxon>Bacillati</taxon>
        <taxon>Actinomycetota</taxon>
        <taxon>Actinomycetes</taxon>
        <taxon>Micrococcales</taxon>
        <taxon>Microbacteriaceae</taxon>
        <taxon>Leucobacter</taxon>
    </lineage>
</organism>
<evidence type="ECO:0000256" key="2">
    <source>
        <dbReference type="SAM" id="Phobius"/>
    </source>
</evidence>
<dbReference type="AlphaFoldDB" id="A0A542Y870"/>
<dbReference type="Proteomes" id="UP000319094">
    <property type="component" value="Unassembled WGS sequence"/>
</dbReference>
<evidence type="ECO:0000313" key="5">
    <source>
        <dbReference type="EMBL" id="TQL44276.1"/>
    </source>
</evidence>
<keyword evidence="2" id="KW-1133">Transmembrane helix</keyword>
<feature type="domain" description="DUF5979" evidence="4">
    <location>
        <begin position="375"/>
        <end position="474"/>
    </location>
</feature>
<evidence type="ECO:0000256" key="1">
    <source>
        <dbReference type="SAM" id="MobiDB-lite"/>
    </source>
</evidence>
<dbReference type="InterPro" id="IPR046022">
    <property type="entry name" value="DUF5979"/>
</dbReference>
<feature type="signal peptide" evidence="3">
    <location>
        <begin position="1"/>
        <end position="29"/>
    </location>
</feature>
<dbReference type="Pfam" id="PF19407">
    <property type="entry name" value="DUF5979"/>
    <property type="match status" value="4"/>
</dbReference>
<feature type="domain" description="DUF5979" evidence="4">
    <location>
        <begin position="695"/>
        <end position="794"/>
    </location>
</feature>
<proteinExistence type="predicted"/>
<feature type="transmembrane region" description="Helical" evidence="2">
    <location>
        <begin position="807"/>
        <end position="828"/>
    </location>
</feature>
<comment type="caution">
    <text evidence="5">The sequence shown here is derived from an EMBL/GenBank/DDBJ whole genome shotgun (WGS) entry which is preliminary data.</text>
</comment>
<gene>
    <name evidence="5" type="ORF">FB468_2327</name>
</gene>